<keyword evidence="3" id="KW-1185">Reference proteome</keyword>
<evidence type="ECO:0000313" key="3">
    <source>
        <dbReference type="Proteomes" id="UP001596990"/>
    </source>
</evidence>
<name>A0ABW3L6H7_9BACI</name>
<keyword evidence="2" id="KW-0808">Transferase</keyword>
<accession>A0ABW3L6H7</accession>
<gene>
    <name evidence="2" type="ORF">ACFQ2J_15805</name>
</gene>
<protein>
    <submittedName>
        <fullName evidence="2">GNAT family N-acetyltransferase</fullName>
        <ecNumber evidence="2">2.3.-.-</ecNumber>
    </submittedName>
</protein>
<dbReference type="Proteomes" id="UP001596990">
    <property type="component" value="Unassembled WGS sequence"/>
</dbReference>
<organism evidence="2 3">
    <name type="scientific">Thalassobacillus hwangdonensis</name>
    <dbReference type="NCBI Taxonomy" id="546108"/>
    <lineage>
        <taxon>Bacteria</taxon>
        <taxon>Bacillati</taxon>
        <taxon>Bacillota</taxon>
        <taxon>Bacilli</taxon>
        <taxon>Bacillales</taxon>
        <taxon>Bacillaceae</taxon>
        <taxon>Thalassobacillus</taxon>
    </lineage>
</organism>
<dbReference type="RefSeq" id="WP_386062736.1">
    <property type="nucleotide sequence ID" value="NZ_JBHTKL010000006.1"/>
</dbReference>
<dbReference type="PROSITE" id="PS51186">
    <property type="entry name" value="GNAT"/>
    <property type="match status" value="1"/>
</dbReference>
<reference evidence="3" key="1">
    <citation type="journal article" date="2019" name="Int. J. Syst. Evol. Microbiol.">
        <title>The Global Catalogue of Microorganisms (GCM) 10K type strain sequencing project: providing services to taxonomists for standard genome sequencing and annotation.</title>
        <authorList>
            <consortium name="The Broad Institute Genomics Platform"/>
            <consortium name="The Broad Institute Genome Sequencing Center for Infectious Disease"/>
            <person name="Wu L."/>
            <person name="Ma J."/>
        </authorList>
    </citation>
    <scope>NUCLEOTIDE SEQUENCE [LARGE SCALE GENOMIC DNA]</scope>
    <source>
        <strain evidence="3">CCUG 56607</strain>
    </source>
</reference>
<comment type="caution">
    <text evidence="2">The sequence shown here is derived from an EMBL/GenBank/DDBJ whole genome shotgun (WGS) entry which is preliminary data.</text>
</comment>
<proteinExistence type="predicted"/>
<evidence type="ECO:0000259" key="1">
    <source>
        <dbReference type="PROSITE" id="PS51186"/>
    </source>
</evidence>
<dbReference type="Pfam" id="PF00583">
    <property type="entry name" value="Acetyltransf_1"/>
    <property type="match status" value="1"/>
</dbReference>
<feature type="domain" description="N-acetyltransferase" evidence="1">
    <location>
        <begin position="1"/>
        <end position="157"/>
    </location>
</feature>
<dbReference type="Gene3D" id="3.40.630.30">
    <property type="match status" value="1"/>
</dbReference>
<dbReference type="EMBL" id="JBHTKL010000006">
    <property type="protein sequence ID" value="MFD1020653.1"/>
    <property type="molecule type" value="Genomic_DNA"/>
</dbReference>
<dbReference type="SUPFAM" id="SSF55729">
    <property type="entry name" value="Acyl-CoA N-acyltransferases (Nat)"/>
    <property type="match status" value="1"/>
</dbReference>
<evidence type="ECO:0000313" key="2">
    <source>
        <dbReference type="EMBL" id="MFD1020653.1"/>
    </source>
</evidence>
<keyword evidence="2" id="KW-0012">Acyltransferase</keyword>
<dbReference type="InterPro" id="IPR016181">
    <property type="entry name" value="Acyl_CoA_acyltransferase"/>
</dbReference>
<dbReference type="GO" id="GO:0016746">
    <property type="term" value="F:acyltransferase activity"/>
    <property type="evidence" value="ECO:0007669"/>
    <property type="project" value="UniProtKB-KW"/>
</dbReference>
<sequence length="252" mass="29384">MIIKPLRPEDAPVVQQLLQENVPEEIYTKTIYHLSGYVDYVTGILKQNESSNPLRYYGAYVEDDFAGFTEHYCKKGTGATHWNNLYLLDRYRADGIGKLLQQKTFDEAREDASHTLTLDVFDWNTGPLKWYRRLGASYESTNHWMTSSHPLLKKEKASYYLHNKLASDLFYEKYGFAELNLQTPTGDYRIGVLGDTYFRITDTAVFKDLHVFHALRELDPERELLFIVPYIDEDILDDIQFVATSYRLHVSL</sequence>
<dbReference type="EC" id="2.3.-.-" evidence="2"/>
<dbReference type="InterPro" id="IPR000182">
    <property type="entry name" value="GNAT_dom"/>
</dbReference>